<protein>
    <submittedName>
        <fullName evidence="1">Uncharacterized protein</fullName>
    </submittedName>
</protein>
<dbReference type="Proteomes" id="UP000075840">
    <property type="component" value="Unassembled WGS sequence"/>
</dbReference>
<proteinExistence type="predicted"/>
<dbReference type="VEuPathDB" id="VectorBase:AARA014523"/>
<evidence type="ECO:0000313" key="2">
    <source>
        <dbReference type="Proteomes" id="UP000075840"/>
    </source>
</evidence>
<dbReference type="EMBL" id="APCN01005301">
    <property type="status" value="NOT_ANNOTATED_CDS"/>
    <property type="molecule type" value="Genomic_DNA"/>
</dbReference>
<dbReference type="AlphaFoldDB" id="A0A182IGC6"/>
<dbReference type="EnsemblMetazoa" id="AARA014523-RA">
    <property type="protein sequence ID" value="AARA014523-PA"/>
    <property type="gene ID" value="AARA014523"/>
</dbReference>
<accession>A0A182IGC6</accession>
<reference evidence="1" key="1">
    <citation type="submission" date="2022-08" db="UniProtKB">
        <authorList>
            <consortium name="EnsemblMetazoa"/>
        </authorList>
    </citation>
    <scope>IDENTIFICATION</scope>
    <source>
        <strain evidence="1">Dongola</strain>
    </source>
</reference>
<name>A0A182IGC6_ANOAR</name>
<organism evidence="1 2">
    <name type="scientific">Anopheles arabiensis</name>
    <name type="common">Mosquito</name>
    <dbReference type="NCBI Taxonomy" id="7173"/>
    <lineage>
        <taxon>Eukaryota</taxon>
        <taxon>Metazoa</taxon>
        <taxon>Ecdysozoa</taxon>
        <taxon>Arthropoda</taxon>
        <taxon>Hexapoda</taxon>
        <taxon>Insecta</taxon>
        <taxon>Pterygota</taxon>
        <taxon>Neoptera</taxon>
        <taxon>Endopterygota</taxon>
        <taxon>Diptera</taxon>
        <taxon>Nematocera</taxon>
        <taxon>Culicoidea</taxon>
        <taxon>Culicidae</taxon>
        <taxon>Anophelinae</taxon>
        <taxon>Anopheles</taxon>
    </lineage>
</organism>
<evidence type="ECO:0000313" key="1">
    <source>
        <dbReference type="EnsemblMetazoa" id="AARA014523-PA"/>
    </source>
</evidence>
<sequence length="22" mass="2595">MRCMRACAVCSQCKRYSIQQKT</sequence>
<keyword evidence="2" id="KW-1185">Reference proteome</keyword>